<feature type="region of interest" description="Disordered" evidence="1">
    <location>
        <begin position="1"/>
        <end position="40"/>
    </location>
</feature>
<reference evidence="2 4" key="1">
    <citation type="submission" date="2018-06" db="EMBL/GenBank/DDBJ databases">
        <authorList>
            <consortium name="Pathogen Informatics"/>
            <person name="Doyle S."/>
        </authorList>
    </citation>
    <scope>NUCLEOTIDE SEQUENCE [LARGE SCALE GENOMIC DNA]</scope>
    <source>
        <strain evidence="2 4">NCTC11343</strain>
    </source>
</reference>
<evidence type="ECO:0000313" key="4">
    <source>
        <dbReference type="Proteomes" id="UP000251241"/>
    </source>
</evidence>
<evidence type="ECO:0000256" key="1">
    <source>
        <dbReference type="SAM" id="MobiDB-lite"/>
    </source>
</evidence>
<evidence type="ECO:0000313" key="2">
    <source>
        <dbReference type="EMBL" id="SPZ94462.1"/>
    </source>
</evidence>
<proteinExistence type="predicted"/>
<sequence length="40" mass="4692">MSKDIKKEKSTKEKAQSSYQKEKDGSSKELTDNVFRKKKK</sequence>
<dbReference type="GeneID" id="97183657"/>
<organism evidence="2 4">
    <name type="scientific">Sphingobacterium multivorum</name>
    <dbReference type="NCBI Taxonomy" id="28454"/>
    <lineage>
        <taxon>Bacteria</taxon>
        <taxon>Pseudomonadati</taxon>
        <taxon>Bacteroidota</taxon>
        <taxon>Sphingobacteriia</taxon>
        <taxon>Sphingobacteriales</taxon>
        <taxon>Sphingobacteriaceae</taxon>
        <taxon>Sphingobacterium</taxon>
    </lineage>
</organism>
<evidence type="ECO:0000313" key="3">
    <source>
        <dbReference type="EMBL" id="VXD07126.1"/>
    </source>
</evidence>
<dbReference type="RefSeq" id="WP_256604652.1">
    <property type="nucleotide sequence ID" value="NZ_CP068086.1"/>
</dbReference>
<dbReference type="AlphaFoldDB" id="A0A2X2JJK1"/>
<evidence type="ECO:0000313" key="5">
    <source>
        <dbReference type="Proteomes" id="UP000432350"/>
    </source>
</evidence>
<protein>
    <submittedName>
        <fullName evidence="2">Uncharacterized protein</fullName>
    </submittedName>
</protein>
<dbReference type="Proteomes" id="UP000432350">
    <property type="component" value="Unassembled WGS sequence"/>
</dbReference>
<accession>A0A654DP19</accession>
<accession>A0A2X2JJK1</accession>
<dbReference type="Proteomes" id="UP000251241">
    <property type="component" value="Unassembled WGS sequence"/>
</dbReference>
<dbReference type="EMBL" id="UAUU01000011">
    <property type="protein sequence ID" value="SPZ94462.1"/>
    <property type="molecule type" value="Genomic_DNA"/>
</dbReference>
<reference evidence="3 5" key="2">
    <citation type="submission" date="2019-10" db="EMBL/GenBank/DDBJ databases">
        <authorList>
            <person name="Karimi E."/>
        </authorList>
    </citation>
    <scope>NUCLEOTIDE SEQUENCE [LARGE SCALE GENOMIC DNA]</scope>
    <source>
        <strain evidence="3">Sphingobacterium sp. 8BC</strain>
    </source>
</reference>
<gene>
    <name evidence="2" type="ORF">NCTC11343_05318</name>
    <name evidence="3" type="ORF">SPHINGO8BC_80055</name>
</gene>
<name>A0A2X2JJK1_SPHMU</name>
<dbReference type="EMBL" id="CABWMV010000027">
    <property type="protein sequence ID" value="VXD07126.1"/>
    <property type="molecule type" value="Genomic_DNA"/>
</dbReference>